<evidence type="ECO:0000256" key="12">
    <source>
        <dbReference type="ARBA" id="ARBA00023136"/>
    </source>
</evidence>
<proteinExistence type="inferred from homology"/>
<dbReference type="InterPro" id="IPR036396">
    <property type="entry name" value="Cyt_P450_sf"/>
</dbReference>
<keyword evidence="7 13" id="KW-0479">Metal-binding</keyword>
<dbReference type="PANTHER" id="PTHR24305:SF166">
    <property type="entry name" value="CYTOCHROME P450 12A4, MITOCHONDRIAL-RELATED"/>
    <property type="match status" value="1"/>
</dbReference>
<keyword evidence="11 13" id="KW-0503">Monooxygenase</keyword>
<evidence type="ECO:0000256" key="13">
    <source>
        <dbReference type="RuleBase" id="RU000461"/>
    </source>
</evidence>
<feature type="chain" id="PRO_5046617235" description="Cytochrome P450" evidence="14">
    <location>
        <begin position="18"/>
        <end position="559"/>
    </location>
</feature>
<evidence type="ECO:0000256" key="1">
    <source>
        <dbReference type="ARBA" id="ARBA00001971"/>
    </source>
</evidence>
<comment type="caution">
    <text evidence="15">The sequence shown here is derived from an EMBL/GenBank/DDBJ whole genome shotgun (WGS) entry which is preliminary data.</text>
</comment>
<evidence type="ECO:0000256" key="8">
    <source>
        <dbReference type="ARBA" id="ARBA00022989"/>
    </source>
</evidence>
<dbReference type="SUPFAM" id="SSF48264">
    <property type="entry name" value="Cytochrome P450"/>
    <property type="match status" value="1"/>
</dbReference>
<keyword evidence="12" id="KW-0472">Membrane</keyword>
<evidence type="ECO:0000313" key="15">
    <source>
        <dbReference type="EMBL" id="KAL0064229.1"/>
    </source>
</evidence>
<dbReference type="EMBL" id="JBBXMP010000065">
    <property type="protein sequence ID" value="KAL0064229.1"/>
    <property type="molecule type" value="Genomic_DNA"/>
</dbReference>
<dbReference type="PANTHER" id="PTHR24305">
    <property type="entry name" value="CYTOCHROME P450"/>
    <property type="match status" value="1"/>
</dbReference>
<keyword evidence="14" id="KW-0732">Signal</keyword>
<evidence type="ECO:0000256" key="4">
    <source>
        <dbReference type="ARBA" id="ARBA00010617"/>
    </source>
</evidence>
<dbReference type="InterPro" id="IPR001128">
    <property type="entry name" value="Cyt_P450"/>
</dbReference>
<keyword evidence="8" id="KW-1133">Transmembrane helix</keyword>
<evidence type="ECO:0000256" key="5">
    <source>
        <dbReference type="ARBA" id="ARBA00022617"/>
    </source>
</evidence>
<evidence type="ECO:0000313" key="16">
    <source>
        <dbReference type="Proteomes" id="UP001437256"/>
    </source>
</evidence>
<dbReference type="Gene3D" id="1.10.630.10">
    <property type="entry name" value="Cytochrome P450"/>
    <property type="match status" value="1"/>
</dbReference>
<evidence type="ECO:0000256" key="6">
    <source>
        <dbReference type="ARBA" id="ARBA00022692"/>
    </source>
</evidence>
<comment type="cofactor">
    <cofactor evidence="1">
        <name>heme</name>
        <dbReference type="ChEBI" id="CHEBI:30413"/>
    </cofactor>
</comment>
<dbReference type="InterPro" id="IPR002401">
    <property type="entry name" value="Cyt_P450_E_grp-I"/>
</dbReference>
<feature type="signal peptide" evidence="14">
    <location>
        <begin position="1"/>
        <end position="17"/>
    </location>
</feature>
<evidence type="ECO:0008006" key="17">
    <source>
        <dbReference type="Google" id="ProtNLM"/>
    </source>
</evidence>
<dbReference type="PROSITE" id="PS00086">
    <property type="entry name" value="CYTOCHROME_P450"/>
    <property type="match status" value="1"/>
</dbReference>
<organism evidence="15 16">
    <name type="scientific">Marasmius tenuissimus</name>
    <dbReference type="NCBI Taxonomy" id="585030"/>
    <lineage>
        <taxon>Eukaryota</taxon>
        <taxon>Fungi</taxon>
        <taxon>Dikarya</taxon>
        <taxon>Basidiomycota</taxon>
        <taxon>Agaricomycotina</taxon>
        <taxon>Agaricomycetes</taxon>
        <taxon>Agaricomycetidae</taxon>
        <taxon>Agaricales</taxon>
        <taxon>Marasmiineae</taxon>
        <taxon>Marasmiaceae</taxon>
        <taxon>Marasmius</taxon>
    </lineage>
</organism>
<evidence type="ECO:0000256" key="11">
    <source>
        <dbReference type="ARBA" id="ARBA00023033"/>
    </source>
</evidence>
<name>A0ABR2ZT52_9AGAR</name>
<dbReference type="InterPro" id="IPR050121">
    <property type="entry name" value="Cytochrome_P450_monoxygenase"/>
</dbReference>
<comment type="pathway">
    <text evidence="3">Secondary metabolite biosynthesis; terpenoid biosynthesis.</text>
</comment>
<sequence length="559" mass="64267">MFFEILVLLCTLLVVYGLRVYSEYCRVRDSVKDIVSFTTFLPNESDLSSLFSSNTSFVLGQFNFWHRKYDLYERSGWNISAAISLWPRVAVTYIIAEPQTMKEIGLNRLKYPKPHLQYEILNLYGRNIITAEGDEWKKIKKIAAPSFSERNNRMVWDESVLMMTQFFDEIWDTGDEGKEDVVVVVDNFVGPCLQFGLRVIAAAGFGKRLSWTNHHTHTPAESNHALSFEETFQILSRDLYLKLLTPEWIPSITESLGRVRVAFLEMKMYMQEIIEQRSGGREGHGGEVIERDDLFSNLIKANEGFGYAGETLSDDELMGVSSFFSFSFQPKVNAMMYWLGNVFAFLLAGHETSSHTLCFTMALLALYQEEQEKLYQHITGICPDRTPTYDDMPALTRSLAVLYETLRLFPAVIGIPKVTTEDTSFTLTNTHDQGRSRTIPVPAGTQLVIHPPGVHYNPRYWQDPHGFRPDRFLKSSEEWDRDAFVPFSVGARSCIGRRFSEIENVAMLTLLVKTYKFTVTEEDEFKHETFEERKKRVLNAIHGITITPVRVPLTFTKRQ</sequence>
<accession>A0ABR2ZT52</accession>
<keyword evidence="16" id="KW-1185">Reference proteome</keyword>
<gene>
    <name evidence="15" type="ORF">AAF712_008812</name>
</gene>
<dbReference type="PRINTS" id="PR00463">
    <property type="entry name" value="EP450I"/>
</dbReference>
<reference evidence="15 16" key="1">
    <citation type="submission" date="2024-05" db="EMBL/GenBank/DDBJ databases">
        <title>A draft genome resource for the thread blight pathogen Marasmius tenuissimus strain MS-2.</title>
        <authorList>
            <person name="Yulfo-Soto G.E."/>
            <person name="Baruah I.K."/>
            <person name="Amoako-Attah I."/>
            <person name="Bukari Y."/>
            <person name="Meinhardt L.W."/>
            <person name="Bailey B.A."/>
            <person name="Cohen S.P."/>
        </authorList>
    </citation>
    <scope>NUCLEOTIDE SEQUENCE [LARGE SCALE GENOMIC DNA]</scope>
    <source>
        <strain evidence="15 16">MS-2</strain>
    </source>
</reference>
<comment type="similarity">
    <text evidence="4 13">Belongs to the cytochrome P450 family.</text>
</comment>
<keyword evidence="5 13" id="KW-0349">Heme</keyword>
<keyword evidence="6" id="KW-0812">Transmembrane</keyword>
<dbReference type="PRINTS" id="PR00385">
    <property type="entry name" value="P450"/>
</dbReference>
<protein>
    <recommendedName>
        <fullName evidence="17">Cytochrome P450</fullName>
    </recommendedName>
</protein>
<dbReference type="Pfam" id="PF00067">
    <property type="entry name" value="p450"/>
    <property type="match status" value="2"/>
</dbReference>
<dbReference type="Proteomes" id="UP001437256">
    <property type="component" value="Unassembled WGS sequence"/>
</dbReference>
<comment type="subcellular location">
    <subcellularLocation>
        <location evidence="2">Membrane</location>
    </subcellularLocation>
</comment>
<keyword evidence="9 13" id="KW-0560">Oxidoreductase</keyword>
<evidence type="ECO:0000256" key="9">
    <source>
        <dbReference type="ARBA" id="ARBA00023002"/>
    </source>
</evidence>
<evidence type="ECO:0000256" key="10">
    <source>
        <dbReference type="ARBA" id="ARBA00023004"/>
    </source>
</evidence>
<dbReference type="InterPro" id="IPR017972">
    <property type="entry name" value="Cyt_P450_CS"/>
</dbReference>
<evidence type="ECO:0000256" key="3">
    <source>
        <dbReference type="ARBA" id="ARBA00004721"/>
    </source>
</evidence>
<keyword evidence="10 13" id="KW-0408">Iron</keyword>
<evidence type="ECO:0000256" key="7">
    <source>
        <dbReference type="ARBA" id="ARBA00022723"/>
    </source>
</evidence>
<evidence type="ECO:0000256" key="2">
    <source>
        <dbReference type="ARBA" id="ARBA00004370"/>
    </source>
</evidence>
<evidence type="ECO:0000256" key="14">
    <source>
        <dbReference type="SAM" id="SignalP"/>
    </source>
</evidence>